<dbReference type="InterPro" id="IPR001608">
    <property type="entry name" value="Ala_racemase_N"/>
</dbReference>
<keyword evidence="8" id="KW-1185">Reference proteome</keyword>
<dbReference type="Proteomes" id="UP000490386">
    <property type="component" value="Unassembled WGS sequence"/>
</dbReference>
<keyword evidence="2 4" id="KW-0663">Pyridoxal phosphate</keyword>
<comment type="cofactor">
    <cofactor evidence="1 4">
        <name>pyridoxal 5'-phosphate</name>
        <dbReference type="ChEBI" id="CHEBI:597326"/>
    </cofactor>
</comment>
<reference evidence="7 8" key="1">
    <citation type="submission" date="2019-09" db="EMBL/GenBank/DDBJ databases">
        <title>Phylogeny of genus Pseudoclavibacter and closely related genus.</title>
        <authorList>
            <person name="Li Y."/>
        </authorList>
    </citation>
    <scope>NUCLEOTIDE SEQUENCE [LARGE SCALE GENOMIC DNA]</scope>
    <source>
        <strain evidence="7 8">THG-MD12</strain>
    </source>
</reference>
<dbReference type="AlphaFoldDB" id="A0A7J5B5Q5"/>
<dbReference type="RefSeq" id="WP_151422066.1">
    <property type="nucleotide sequence ID" value="NZ_WBJX01000001.1"/>
</dbReference>
<organism evidence="7 8">
    <name type="scientific">Pseudoclavibacter terrae</name>
    <dbReference type="NCBI Taxonomy" id="1530195"/>
    <lineage>
        <taxon>Bacteria</taxon>
        <taxon>Bacillati</taxon>
        <taxon>Actinomycetota</taxon>
        <taxon>Actinomycetes</taxon>
        <taxon>Micrococcales</taxon>
        <taxon>Microbacteriaceae</taxon>
        <taxon>Pseudoclavibacter</taxon>
    </lineage>
</organism>
<dbReference type="SUPFAM" id="SSF50621">
    <property type="entry name" value="Alanine racemase C-terminal domain-like"/>
    <property type="match status" value="1"/>
</dbReference>
<proteinExistence type="predicted"/>
<sequence>MTTEPVWVEVDLDAIEHNLQEIQREFAGRSTLCIVLKADAYGHGIDLLGPVVIAKNIEMLGISSNREAAQLRALGFTGRLLRLRSAQPQEMQAGVHWNIEEWIGGFPHATTASAIATASGRSIPVHLSVNSTGITREGIDVSRPAGLAELRALASLPGLDVRGIATHFPLEDQQDIRAGTARFVDEAETATSVLREQGATSRIDRHCATSYAGLTVPESRLDLVRIGAALYGDTTADPKRFRRAMTVRSRVAAVNGYSAGETVGYERTHVLERDSVLASVPVGYGDGFHRSLGGRAQVLIRGKRAPVIDLPGMNCLIIDVTEVHGVFPGDDVVLYGRQGGGEVTSHDLELANTQIAADLYTAWGRILPRFAVGSAARRPALAVR</sequence>
<protein>
    <submittedName>
        <fullName evidence="7">Alanine racemase</fullName>
        <ecNumber evidence="7">5.1.1.1</ecNumber>
    </submittedName>
</protein>
<evidence type="ECO:0000256" key="1">
    <source>
        <dbReference type="ARBA" id="ARBA00001933"/>
    </source>
</evidence>
<feature type="modified residue" description="N6-(pyridoxal phosphate)lysine" evidence="4">
    <location>
        <position position="37"/>
    </location>
</feature>
<dbReference type="GO" id="GO:0030170">
    <property type="term" value="F:pyridoxal phosphate binding"/>
    <property type="evidence" value="ECO:0007669"/>
    <property type="project" value="TreeGrafter"/>
</dbReference>
<gene>
    <name evidence="7" type="primary">alr</name>
    <name evidence="7" type="ORF">F8O03_01430</name>
</gene>
<evidence type="ECO:0000313" key="8">
    <source>
        <dbReference type="Proteomes" id="UP000490386"/>
    </source>
</evidence>
<dbReference type="InterPro" id="IPR000821">
    <property type="entry name" value="Ala_racemase"/>
</dbReference>
<dbReference type="SUPFAM" id="SSF51419">
    <property type="entry name" value="PLP-binding barrel"/>
    <property type="match status" value="1"/>
</dbReference>
<evidence type="ECO:0000313" key="7">
    <source>
        <dbReference type="EMBL" id="KAB1639041.1"/>
    </source>
</evidence>
<accession>A0A7J5B5Q5</accession>
<comment type="caution">
    <text evidence="7">The sequence shown here is derived from an EMBL/GenBank/DDBJ whole genome shotgun (WGS) entry which is preliminary data.</text>
</comment>
<dbReference type="GO" id="GO:0008784">
    <property type="term" value="F:alanine racemase activity"/>
    <property type="evidence" value="ECO:0007669"/>
    <property type="project" value="UniProtKB-EC"/>
</dbReference>
<dbReference type="EMBL" id="WBJX01000001">
    <property type="protein sequence ID" value="KAB1639041.1"/>
    <property type="molecule type" value="Genomic_DNA"/>
</dbReference>
<evidence type="ECO:0000256" key="3">
    <source>
        <dbReference type="ARBA" id="ARBA00023235"/>
    </source>
</evidence>
<feature type="binding site" evidence="5">
    <location>
        <position position="313"/>
    </location>
    <ligand>
        <name>substrate</name>
    </ligand>
</feature>
<dbReference type="Pfam" id="PF01168">
    <property type="entry name" value="Ala_racemase_N"/>
    <property type="match status" value="1"/>
</dbReference>
<dbReference type="OrthoDB" id="9813814at2"/>
<dbReference type="Gene3D" id="2.40.37.10">
    <property type="entry name" value="Lyase, Ornithine Decarboxylase, Chain A, domain 1"/>
    <property type="match status" value="1"/>
</dbReference>
<evidence type="ECO:0000256" key="2">
    <source>
        <dbReference type="ARBA" id="ARBA00022898"/>
    </source>
</evidence>
<evidence type="ECO:0000256" key="5">
    <source>
        <dbReference type="PIRSR" id="PIRSR600821-52"/>
    </source>
</evidence>
<dbReference type="EC" id="5.1.1.1" evidence="7"/>
<evidence type="ECO:0000259" key="6">
    <source>
        <dbReference type="SMART" id="SM01005"/>
    </source>
</evidence>
<dbReference type="PANTHER" id="PTHR30511:SF0">
    <property type="entry name" value="ALANINE RACEMASE, CATABOLIC-RELATED"/>
    <property type="match status" value="1"/>
</dbReference>
<dbReference type="InterPro" id="IPR011079">
    <property type="entry name" value="Ala_racemase_C"/>
</dbReference>
<dbReference type="GO" id="GO:0030632">
    <property type="term" value="P:D-alanine biosynthetic process"/>
    <property type="evidence" value="ECO:0007669"/>
    <property type="project" value="TreeGrafter"/>
</dbReference>
<feature type="binding site" evidence="5">
    <location>
        <position position="136"/>
    </location>
    <ligand>
        <name>substrate</name>
    </ligand>
</feature>
<dbReference type="InterPro" id="IPR029066">
    <property type="entry name" value="PLP-binding_barrel"/>
</dbReference>
<dbReference type="NCBIfam" id="TIGR00492">
    <property type="entry name" value="alr"/>
    <property type="match status" value="1"/>
</dbReference>
<dbReference type="SMART" id="SM01005">
    <property type="entry name" value="Ala_racemase_C"/>
    <property type="match status" value="1"/>
</dbReference>
<dbReference type="GO" id="GO:0005829">
    <property type="term" value="C:cytosol"/>
    <property type="evidence" value="ECO:0007669"/>
    <property type="project" value="TreeGrafter"/>
</dbReference>
<dbReference type="Pfam" id="PF00842">
    <property type="entry name" value="Ala_racemase_C"/>
    <property type="match status" value="1"/>
</dbReference>
<keyword evidence="3 7" id="KW-0413">Isomerase</keyword>
<dbReference type="InterPro" id="IPR009006">
    <property type="entry name" value="Ala_racemase/Decarboxylase_C"/>
</dbReference>
<dbReference type="Gene3D" id="3.20.20.10">
    <property type="entry name" value="Alanine racemase"/>
    <property type="match status" value="1"/>
</dbReference>
<evidence type="ECO:0000256" key="4">
    <source>
        <dbReference type="PIRSR" id="PIRSR600821-50"/>
    </source>
</evidence>
<dbReference type="PANTHER" id="PTHR30511">
    <property type="entry name" value="ALANINE RACEMASE"/>
    <property type="match status" value="1"/>
</dbReference>
<feature type="domain" description="Alanine racemase C-terminal" evidence="6">
    <location>
        <begin position="244"/>
        <end position="372"/>
    </location>
</feature>
<name>A0A7J5B5Q5_9MICO</name>
<dbReference type="PRINTS" id="PR00992">
    <property type="entry name" value="ALARACEMASE"/>
</dbReference>